<dbReference type="RefSeq" id="WP_015185753.1">
    <property type="nucleotide sequence ID" value="NC_019738.1"/>
</dbReference>
<evidence type="ECO:0000313" key="2">
    <source>
        <dbReference type="Proteomes" id="UP000010471"/>
    </source>
</evidence>
<accession>K9WPC9</accession>
<dbReference type="HOGENOM" id="CLU_2246951_0_0_3"/>
<dbReference type="Proteomes" id="UP000010471">
    <property type="component" value="Chromosome"/>
</dbReference>
<keyword evidence="2" id="KW-1185">Reference proteome</keyword>
<name>K9WPC9_9CYAN</name>
<reference evidence="1 2" key="1">
    <citation type="submission" date="2012-06" db="EMBL/GenBank/DDBJ databases">
        <title>Finished chromosome of genome of Microcoleus sp. PCC 7113.</title>
        <authorList>
            <consortium name="US DOE Joint Genome Institute"/>
            <person name="Gugger M."/>
            <person name="Coursin T."/>
            <person name="Rippka R."/>
            <person name="Tandeau De Marsac N."/>
            <person name="Huntemann M."/>
            <person name="Wei C.-L."/>
            <person name="Han J."/>
            <person name="Detter J.C."/>
            <person name="Han C."/>
            <person name="Tapia R."/>
            <person name="Chen A."/>
            <person name="Kyrpides N."/>
            <person name="Mavromatis K."/>
            <person name="Markowitz V."/>
            <person name="Szeto E."/>
            <person name="Ivanova N."/>
            <person name="Pagani I."/>
            <person name="Pati A."/>
            <person name="Goodwin L."/>
            <person name="Nordberg H.P."/>
            <person name="Cantor M.N."/>
            <person name="Hua S.X."/>
            <person name="Woyke T."/>
            <person name="Kerfeld C.A."/>
        </authorList>
    </citation>
    <scope>NUCLEOTIDE SEQUENCE [LARGE SCALE GENOMIC DNA]</scope>
    <source>
        <strain evidence="1 2">PCC 7113</strain>
    </source>
</reference>
<dbReference type="STRING" id="1173027.Mic7113_6024"/>
<dbReference type="AlphaFoldDB" id="K9WPC9"/>
<dbReference type="KEGG" id="mic:Mic7113_6024"/>
<sequence>MPDYQWKLTIVERNLSLSNWMNLMPEAQEQMLEEADELIGDVPLVDSQRLLALLETLQDHTEEQVHSKISQILSHQSSSQISHPWERNLQNTNLTADVLQMDLWASLKSVS</sequence>
<organism evidence="1 2">
    <name type="scientific">Allocoleopsis franciscana PCC 7113</name>
    <dbReference type="NCBI Taxonomy" id="1173027"/>
    <lineage>
        <taxon>Bacteria</taxon>
        <taxon>Bacillati</taxon>
        <taxon>Cyanobacteriota</taxon>
        <taxon>Cyanophyceae</taxon>
        <taxon>Coleofasciculales</taxon>
        <taxon>Coleofasciculaceae</taxon>
        <taxon>Allocoleopsis</taxon>
        <taxon>Allocoleopsis franciscana</taxon>
    </lineage>
</organism>
<protein>
    <submittedName>
        <fullName evidence="1">Uncharacterized protein</fullName>
    </submittedName>
</protein>
<dbReference type="eggNOG" id="ENOG50344EP">
    <property type="taxonomic scope" value="Bacteria"/>
</dbReference>
<dbReference type="EMBL" id="CP003630">
    <property type="protein sequence ID" value="AFZ21624.1"/>
    <property type="molecule type" value="Genomic_DNA"/>
</dbReference>
<evidence type="ECO:0000313" key="1">
    <source>
        <dbReference type="EMBL" id="AFZ21624.1"/>
    </source>
</evidence>
<gene>
    <name evidence="1" type="ORF">Mic7113_6024</name>
</gene>
<proteinExistence type="predicted"/>